<evidence type="ECO:0000313" key="4">
    <source>
        <dbReference type="Proteomes" id="UP000631694"/>
    </source>
</evidence>
<dbReference type="SUPFAM" id="SSF47203">
    <property type="entry name" value="Acyl-CoA dehydrogenase C-terminal domain-like"/>
    <property type="match status" value="1"/>
</dbReference>
<dbReference type="GO" id="GO:0005737">
    <property type="term" value="C:cytoplasm"/>
    <property type="evidence" value="ECO:0007669"/>
    <property type="project" value="TreeGrafter"/>
</dbReference>
<dbReference type="Gene3D" id="1.20.140.10">
    <property type="entry name" value="Butyryl-CoA Dehydrogenase, subunit A, domain 3"/>
    <property type="match status" value="1"/>
</dbReference>
<dbReference type="GO" id="GO:0016712">
    <property type="term" value="F:oxidoreductase activity, acting on paired donors, with incorporation or reduction of molecular oxygen, reduced flavin or flavoprotein as one donor, and incorporation of one atom of oxygen"/>
    <property type="evidence" value="ECO:0007669"/>
    <property type="project" value="TreeGrafter"/>
</dbReference>
<dbReference type="InterPro" id="IPR050741">
    <property type="entry name" value="Acyl-CoA_dehydrogenase"/>
</dbReference>
<dbReference type="InterPro" id="IPR009100">
    <property type="entry name" value="AcylCoA_DH/oxidase_NM_dom_sf"/>
</dbReference>
<dbReference type="GO" id="GO:0050660">
    <property type="term" value="F:flavin adenine dinucleotide binding"/>
    <property type="evidence" value="ECO:0007669"/>
    <property type="project" value="InterPro"/>
</dbReference>
<feature type="domain" description="Acyl-CoA dehydrogenase C-terminal" evidence="2">
    <location>
        <begin position="260"/>
        <end position="391"/>
    </location>
</feature>
<sequence>MAEALAARTADLAAPATLRSSDDVAVRHAALLEAARALAPVFAARAGEAEELRRLPPDSERDLHASGLYRMLQPRALGGAELGYECLIDIGAAVAAGCAATAWNLTNLGSHHWMLAMFPEAAQDKIWGESRDTLIASSFVFPAAKVRRVAGGYEVSGRWPFSSGVDVSTWNMLAGIVREEGEAPEHRIFLLPRESYEIVDTWHVVGLKGTGSKDVVCEGVFVPEDFTVAASALKGGETPGSARHPAPLYRLPVFALFPAILSGVGLGNGEAALDAYVGETRQRTASYTGARLADLQSTQIHIGSAAAKLSHSRRTMFGLCTDAMRDAERGHIPDIVARQACRRDLAYATRLATEAVDEIHAASGAAALFLAGAQQRRFRDAHAITAHIAFNADMANAAYGRVALGLGSDNPVV</sequence>
<dbReference type="PANTHER" id="PTHR48083:SF19">
    <property type="entry name" value="FLAVIN-DEPENDENT MONOOXYGENASE, OXYGENASE SUBUNIT HSAA"/>
    <property type="match status" value="1"/>
</dbReference>
<evidence type="ECO:0000259" key="2">
    <source>
        <dbReference type="Pfam" id="PF08028"/>
    </source>
</evidence>
<organism evidence="3 4">
    <name type="scientific">Methylobrevis albus</name>
    <dbReference type="NCBI Taxonomy" id="2793297"/>
    <lineage>
        <taxon>Bacteria</taxon>
        <taxon>Pseudomonadati</taxon>
        <taxon>Pseudomonadota</taxon>
        <taxon>Alphaproteobacteria</taxon>
        <taxon>Hyphomicrobiales</taxon>
        <taxon>Pleomorphomonadaceae</taxon>
        <taxon>Methylobrevis</taxon>
    </lineage>
</organism>
<comment type="caution">
    <text evidence="3">The sequence shown here is derived from an EMBL/GenBank/DDBJ whole genome shotgun (WGS) entry which is preliminary data.</text>
</comment>
<dbReference type="InterPro" id="IPR036250">
    <property type="entry name" value="AcylCo_DH-like_C"/>
</dbReference>
<dbReference type="RefSeq" id="WP_197311879.1">
    <property type="nucleotide sequence ID" value="NZ_JADZLT010000051.1"/>
</dbReference>
<dbReference type="Pfam" id="PF08028">
    <property type="entry name" value="Acyl-CoA_dh_2"/>
    <property type="match status" value="1"/>
</dbReference>
<dbReference type="Gene3D" id="1.10.540.10">
    <property type="entry name" value="Acyl-CoA dehydrogenase/oxidase, N-terminal domain"/>
    <property type="match status" value="1"/>
</dbReference>
<dbReference type="EMBL" id="JADZLT010000051">
    <property type="protein sequence ID" value="MBH0238796.1"/>
    <property type="molecule type" value="Genomic_DNA"/>
</dbReference>
<gene>
    <name evidence="3" type="ORF">I5731_13250</name>
</gene>
<accession>A0A931N0H4</accession>
<proteinExistence type="predicted"/>
<dbReference type="SUPFAM" id="SSF56645">
    <property type="entry name" value="Acyl-CoA dehydrogenase NM domain-like"/>
    <property type="match status" value="1"/>
</dbReference>
<keyword evidence="4" id="KW-1185">Reference proteome</keyword>
<dbReference type="InterPro" id="IPR037069">
    <property type="entry name" value="AcylCoA_DH/ox_N_sf"/>
</dbReference>
<dbReference type="InterPro" id="IPR013107">
    <property type="entry name" value="Acyl-CoA_DH_C"/>
</dbReference>
<dbReference type="Proteomes" id="UP000631694">
    <property type="component" value="Unassembled WGS sequence"/>
</dbReference>
<dbReference type="PIRSF" id="PIRSF016578">
    <property type="entry name" value="HsaA"/>
    <property type="match status" value="1"/>
</dbReference>
<dbReference type="Gene3D" id="2.40.110.10">
    <property type="entry name" value="Butyryl-CoA Dehydrogenase, subunit A, domain 2"/>
    <property type="match status" value="1"/>
</dbReference>
<evidence type="ECO:0000256" key="1">
    <source>
        <dbReference type="ARBA" id="ARBA00023002"/>
    </source>
</evidence>
<keyword evidence="1" id="KW-0560">Oxidoreductase</keyword>
<evidence type="ECO:0000313" key="3">
    <source>
        <dbReference type="EMBL" id="MBH0238796.1"/>
    </source>
</evidence>
<dbReference type="PANTHER" id="PTHR48083">
    <property type="entry name" value="MEDIUM-CHAIN SPECIFIC ACYL-COA DEHYDROGENASE, MITOCHONDRIAL-RELATED"/>
    <property type="match status" value="1"/>
</dbReference>
<dbReference type="GO" id="GO:0003995">
    <property type="term" value="F:acyl-CoA dehydrogenase activity"/>
    <property type="evidence" value="ECO:0007669"/>
    <property type="project" value="TreeGrafter"/>
</dbReference>
<dbReference type="AlphaFoldDB" id="A0A931N0H4"/>
<dbReference type="GO" id="GO:0033539">
    <property type="term" value="P:fatty acid beta-oxidation using acyl-CoA dehydrogenase"/>
    <property type="evidence" value="ECO:0007669"/>
    <property type="project" value="TreeGrafter"/>
</dbReference>
<protein>
    <submittedName>
        <fullName evidence="3">Acyl-CoA dehydrogenase</fullName>
    </submittedName>
</protein>
<reference evidence="3" key="1">
    <citation type="submission" date="2020-12" db="EMBL/GenBank/DDBJ databases">
        <title>Methylobrevis albus sp. nov., isolated from fresh water lack sediment.</title>
        <authorList>
            <person name="Zou Q."/>
        </authorList>
    </citation>
    <scope>NUCLEOTIDE SEQUENCE</scope>
    <source>
        <strain evidence="3">L22</strain>
    </source>
</reference>
<name>A0A931N0H4_9HYPH</name>
<dbReference type="InterPro" id="IPR046373">
    <property type="entry name" value="Acyl-CoA_Oxase/DH_mid-dom_sf"/>
</dbReference>